<dbReference type="KEGG" id="hro:HELRODRAFT_91422"/>
<keyword evidence="1" id="KW-0808">Transferase</keyword>
<dbReference type="CTD" id="20217233"/>
<keyword evidence="1" id="KW-0520">NAD</keyword>
<dbReference type="OrthoDB" id="438889at2759"/>
<dbReference type="PANTHER" id="PTHR45740">
    <property type="entry name" value="POLY [ADP-RIBOSE] POLYMERASE"/>
    <property type="match status" value="1"/>
</dbReference>
<dbReference type="EnsemblMetazoa" id="HelroT91422">
    <property type="protein sequence ID" value="HelroP91422"/>
    <property type="gene ID" value="HelroG91422"/>
</dbReference>
<dbReference type="InterPro" id="IPR012317">
    <property type="entry name" value="Poly(ADP-ribose)pol_cat_dom"/>
</dbReference>
<gene>
    <name evidence="4" type="primary">20217233</name>
    <name evidence="3" type="ORF">HELRODRAFT_91422</name>
</gene>
<dbReference type="GO" id="GO:0003950">
    <property type="term" value="F:NAD+ poly-ADP-ribosyltransferase activity"/>
    <property type="evidence" value="ECO:0007669"/>
    <property type="project" value="UniProtKB-UniRule"/>
</dbReference>
<proteinExistence type="predicted"/>
<dbReference type="CDD" id="cd01439">
    <property type="entry name" value="TCCD_inducible_PARP_like"/>
    <property type="match status" value="1"/>
</dbReference>
<dbReference type="EC" id="2.4.2.-" evidence="1"/>
<protein>
    <recommendedName>
        <fullName evidence="1">Poly [ADP-ribose] polymerase</fullName>
        <shortName evidence="1">PARP</shortName>
        <ecNumber evidence="1">2.4.2.-</ecNumber>
    </recommendedName>
</protein>
<evidence type="ECO:0000313" key="4">
    <source>
        <dbReference type="EnsemblMetazoa" id="HelroP91422"/>
    </source>
</evidence>
<dbReference type="SUPFAM" id="SSF56399">
    <property type="entry name" value="ADP-ribosylation"/>
    <property type="match status" value="1"/>
</dbReference>
<dbReference type="Gene3D" id="3.90.228.10">
    <property type="match status" value="1"/>
</dbReference>
<name>T1G836_HELRO</name>
<feature type="domain" description="PARP catalytic" evidence="2">
    <location>
        <begin position="1"/>
        <end position="214"/>
    </location>
</feature>
<dbReference type="EMBL" id="AMQM01008628">
    <property type="status" value="NOT_ANNOTATED_CDS"/>
    <property type="molecule type" value="Genomic_DNA"/>
</dbReference>
<evidence type="ECO:0000313" key="5">
    <source>
        <dbReference type="Proteomes" id="UP000015101"/>
    </source>
</evidence>
<sequence length="224" mass="26732">YELLELSKNSLEFQKVSKLFHKTMLRPRAAIKRIMLLLNPVLWSYYLMKKLQKEREYKSEVQLNLEKMLFHGIKRKLLDVICMENVDWRKCGVSHGIMFGQGTYFARDASYAHQFTDKPTRQTFDDEHDNDNQPEHIHTMLVVRVLVGKYTRGKTNYRKPPPVDPKNPFGPSYDCCVNYVESPTLYVISDSNQYYPEYVIEYTNMKAEKEKRADDRDTFWRDFF</sequence>
<dbReference type="RefSeq" id="XP_009010462.1">
    <property type="nucleotide sequence ID" value="XM_009012214.1"/>
</dbReference>
<evidence type="ECO:0000256" key="1">
    <source>
        <dbReference type="RuleBase" id="RU362114"/>
    </source>
</evidence>
<dbReference type="GeneID" id="20217233"/>
<dbReference type="InParanoid" id="T1G836"/>
<reference evidence="5" key="1">
    <citation type="submission" date="2012-12" db="EMBL/GenBank/DDBJ databases">
        <authorList>
            <person name="Hellsten U."/>
            <person name="Grimwood J."/>
            <person name="Chapman J.A."/>
            <person name="Shapiro H."/>
            <person name="Aerts A."/>
            <person name="Otillar R.P."/>
            <person name="Terry A.Y."/>
            <person name="Boore J.L."/>
            <person name="Simakov O."/>
            <person name="Marletaz F."/>
            <person name="Cho S.-J."/>
            <person name="Edsinger-Gonzales E."/>
            <person name="Havlak P."/>
            <person name="Kuo D.-H."/>
            <person name="Larsson T."/>
            <person name="Lv J."/>
            <person name="Arendt D."/>
            <person name="Savage R."/>
            <person name="Osoegawa K."/>
            <person name="de Jong P."/>
            <person name="Lindberg D.R."/>
            <person name="Seaver E.C."/>
            <person name="Weisblat D.A."/>
            <person name="Putnam N.H."/>
            <person name="Grigoriev I.V."/>
            <person name="Rokhsar D.S."/>
        </authorList>
    </citation>
    <scope>NUCLEOTIDE SEQUENCE</scope>
</reference>
<evidence type="ECO:0000313" key="3">
    <source>
        <dbReference type="EMBL" id="ESO11394.1"/>
    </source>
</evidence>
<dbReference type="OMA" id="DAICYQN"/>
<dbReference type="AlphaFoldDB" id="T1G836"/>
<dbReference type="eggNOG" id="ENOG502QQXA">
    <property type="taxonomic scope" value="Eukaryota"/>
</dbReference>
<dbReference type="EMBL" id="KB095818">
    <property type="protein sequence ID" value="ESO11394.1"/>
    <property type="molecule type" value="Genomic_DNA"/>
</dbReference>
<reference evidence="3 5" key="2">
    <citation type="journal article" date="2013" name="Nature">
        <title>Insights into bilaterian evolution from three spiralian genomes.</title>
        <authorList>
            <person name="Simakov O."/>
            <person name="Marletaz F."/>
            <person name="Cho S.J."/>
            <person name="Edsinger-Gonzales E."/>
            <person name="Havlak P."/>
            <person name="Hellsten U."/>
            <person name="Kuo D.H."/>
            <person name="Larsson T."/>
            <person name="Lv J."/>
            <person name="Arendt D."/>
            <person name="Savage R."/>
            <person name="Osoegawa K."/>
            <person name="de Jong P."/>
            <person name="Grimwood J."/>
            <person name="Chapman J.A."/>
            <person name="Shapiro H."/>
            <person name="Aerts A."/>
            <person name="Otillar R.P."/>
            <person name="Terry A.Y."/>
            <person name="Boore J.L."/>
            <person name="Grigoriev I.V."/>
            <person name="Lindberg D.R."/>
            <person name="Seaver E.C."/>
            <person name="Weisblat D.A."/>
            <person name="Putnam N.H."/>
            <person name="Rokhsar D.S."/>
        </authorList>
    </citation>
    <scope>NUCLEOTIDE SEQUENCE</scope>
</reference>
<dbReference type="Pfam" id="PF00644">
    <property type="entry name" value="PARP"/>
    <property type="match status" value="1"/>
</dbReference>
<dbReference type="PANTHER" id="PTHR45740:SF2">
    <property type="entry name" value="POLY [ADP-RIBOSE] POLYMERASE"/>
    <property type="match status" value="1"/>
</dbReference>
<accession>T1G836</accession>
<dbReference type="HOGENOM" id="CLU_014825_1_0_1"/>
<organism evidence="4 5">
    <name type="scientific">Helobdella robusta</name>
    <name type="common">Californian leech</name>
    <dbReference type="NCBI Taxonomy" id="6412"/>
    <lineage>
        <taxon>Eukaryota</taxon>
        <taxon>Metazoa</taxon>
        <taxon>Spiralia</taxon>
        <taxon>Lophotrochozoa</taxon>
        <taxon>Annelida</taxon>
        <taxon>Clitellata</taxon>
        <taxon>Hirudinea</taxon>
        <taxon>Rhynchobdellida</taxon>
        <taxon>Glossiphoniidae</taxon>
        <taxon>Helobdella</taxon>
    </lineage>
</organism>
<reference evidence="4" key="3">
    <citation type="submission" date="2015-06" db="UniProtKB">
        <authorList>
            <consortium name="EnsemblMetazoa"/>
        </authorList>
    </citation>
    <scope>IDENTIFICATION</scope>
</reference>
<evidence type="ECO:0000259" key="2">
    <source>
        <dbReference type="PROSITE" id="PS51059"/>
    </source>
</evidence>
<keyword evidence="5" id="KW-1185">Reference proteome</keyword>
<dbReference type="InterPro" id="IPR051712">
    <property type="entry name" value="ARTD-AVP"/>
</dbReference>
<keyword evidence="1" id="KW-0328">Glycosyltransferase</keyword>
<dbReference type="Proteomes" id="UP000015101">
    <property type="component" value="Unassembled WGS sequence"/>
</dbReference>
<dbReference type="PROSITE" id="PS51059">
    <property type="entry name" value="PARP_CATALYTIC"/>
    <property type="match status" value="1"/>
</dbReference>